<keyword evidence="3" id="KW-1185">Reference proteome</keyword>
<feature type="compositionally biased region" description="Basic and acidic residues" evidence="1">
    <location>
        <begin position="249"/>
        <end position="267"/>
    </location>
</feature>
<organism evidence="2 3">
    <name type="scientific">Micromonospora endolithica</name>
    <dbReference type="NCBI Taxonomy" id="230091"/>
    <lineage>
        <taxon>Bacteria</taxon>
        <taxon>Bacillati</taxon>
        <taxon>Actinomycetota</taxon>
        <taxon>Actinomycetes</taxon>
        <taxon>Micromonosporales</taxon>
        <taxon>Micromonosporaceae</taxon>
        <taxon>Micromonospora</taxon>
    </lineage>
</organism>
<evidence type="ECO:0000313" key="3">
    <source>
        <dbReference type="Proteomes" id="UP000281726"/>
    </source>
</evidence>
<evidence type="ECO:0000256" key="1">
    <source>
        <dbReference type="SAM" id="MobiDB-lite"/>
    </source>
</evidence>
<accession>A0A3A9ZQ82</accession>
<evidence type="ECO:0000313" key="2">
    <source>
        <dbReference type="EMBL" id="RKN50420.1"/>
    </source>
</evidence>
<dbReference type="RefSeq" id="WP_120723825.1">
    <property type="nucleotide sequence ID" value="NZ_RBAK01000001.1"/>
</dbReference>
<sequence length="278" mass="30311">MGSGGVDGEAGGGAGRATVARMYDYFLGGKNNFPADREAGDRILHAVPDTRTIVRANRMFLRRAVRKLASLGFRQFLDIGSGIPTEGNVHEIAQRVDPRSRVLYVDIDPVAVMVSNEMLLGNPYCRAVVGDLTKPEELLESLRQPDLAEIIDLTQPTALLYFSVLQTVPDSQLHAVVEPIRNELPTASALAISHISPVLVHTAGADPVNEGVDVYRSHAATHITLRSAEQLLPLFDGFTLMEPGLTRSADWHPDPDNEDPYHDRPERSPMLGGVGLKH</sequence>
<dbReference type="AlphaFoldDB" id="A0A3A9ZQ82"/>
<gene>
    <name evidence="2" type="ORF">D7223_01070</name>
</gene>
<dbReference type="InterPro" id="IPR029063">
    <property type="entry name" value="SAM-dependent_MTases_sf"/>
</dbReference>
<dbReference type="EMBL" id="RBAK01000001">
    <property type="protein sequence ID" value="RKN50420.1"/>
    <property type="molecule type" value="Genomic_DNA"/>
</dbReference>
<dbReference type="Gene3D" id="3.40.50.150">
    <property type="entry name" value="Vaccinia Virus protein VP39"/>
    <property type="match status" value="1"/>
</dbReference>
<reference evidence="2 3" key="1">
    <citation type="journal article" date="2004" name="Syst. Appl. Microbiol.">
        <title>Cryptoendolithic actinomycetes from antarctic sandstone rock samples: Micromonospora endolithica sp. nov. and two isolates related to Micromonospora coerulea Jensen 1932.</title>
        <authorList>
            <person name="Hirsch P."/>
            <person name="Mevs U."/>
            <person name="Kroppenstedt R.M."/>
            <person name="Schumann P."/>
            <person name="Stackebrandt E."/>
        </authorList>
    </citation>
    <scope>NUCLEOTIDE SEQUENCE [LARGE SCALE GENOMIC DNA]</scope>
    <source>
        <strain evidence="2 3">JCM 12677</strain>
    </source>
</reference>
<protein>
    <recommendedName>
        <fullName evidence="4">SAM-dependent methyltransferase</fullName>
    </recommendedName>
</protein>
<name>A0A3A9ZQ82_9ACTN</name>
<dbReference type="PIRSF" id="PIRSF017393">
    <property type="entry name" value="MTase_SAV2177"/>
    <property type="match status" value="1"/>
</dbReference>
<dbReference type="Proteomes" id="UP000281726">
    <property type="component" value="Unassembled WGS sequence"/>
</dbReference>
<comment type="caution">
    <text evidence="2">The sequence shown here is derived from an EMBL/GenBank/DDBJ whole genome shotgun (WGS) entry which is preliminary data.</text>
</comment>
<feature type="region of interest" description="Disordered" evidence="1">
    <location>
        <begin position="246"/>
        <end position="278"/>
    </location>
</feature>
<dbReference type="InterPro" id="IPR006764">
    <property type="entry name" value="SAM_dep_MeTrfase_SAV2177_type"/>
</dbReference>
<proteinExistence type="predicted"/>
<dbReference type="Pfam" id="PF04672">
    <property type="entry name" value="Methyltransf_19"/>
    <property type="match status" value="1"/>
</dbReference>
<evidence type="ECO:0008006" key="4">
    <source>
        <dbReference type="Google" id="ProtNLM"/>
    </source>
</evidence>
<dbReference type="SUPFAM" id="SSF53335">
    <property type="entry name" value="S-adenosyl-L-methionine-dependent methyltransferases"/>
    <property type="match status" value="1"/>
</dbReference>
<dbReference type="OrthoDB" id="3357019at2"/>